<gene>
    <name evidence="2" type="ORF">C3B51_11920</name>
</gene>
<proteinExistence type="predicted"/>
<dbReference type="Gene3D" id="3.30.160.170">
    <property type="entry name" value="FlaG-like"/>
    <property type="match status" value="1"/>
</dbReference>
<dbReference type="PANTHER" id="PTHR37166:SF1">
    <property type="entry name" value="PROTEIN FLAG"/>
    <property type="match status" value="1"/>
</dbReference>
<reference evidence="2 3" key="1">
    <citation type="submission" date="2018-01" db="EMBL/GenBank/DDBJ databases">
        <title>Co-occurrence of chitin degradation, pigmentation and bioactivity in marine Pseudoalteromonas.</title>
        <authorList>
            <person name="Paulsen S."/>
            <person name="Gram L."/>
            <person name="Machado H."/>
        </authorList>
    </citation>
    <scope>NUCLEOTIDE SEQUENCE [LARGE SCALE GENOMIC DNA]</scope>
    <source>
        <strain evidence="2 3">S1946</strain>
    </source>
</reference>
<keyword evidence="2" id="KW-0966">Cell projection</keyword>
<dbReference type="EMBL" id="PPUZ01000032">
    <property type="protein sequence ID" value="RZM80263.1"/>
    <property type="molecule type" value="Genomic_DNA"/>
</dbReference>
<dbReference type="Proteomes" id="UP000292345">
    <property type="component" value="Unassembled WGS sequence"/>
</dbReference>
<dbReference type="Pfam" id="PF03646">
    <property type="entry name" value="FlaG"/>
    <property type="match status" value="1"/>
</dbReference>
<dbReference type="PANTHER" id="PTHR37166">
    <property type="entry name" value="PROTEIN FLAG"/>
    <property type="match status" value="1"/>
</dbReference>
<feature type="region of interest" description="Disordered" evidence="1">
    <location>
        <begin position="1"/>
        <end position="58"/>
    </location>
</feature>
<dbReference type="InterPro" id="IPR035924">
    <property type="entry name" value="FlaG-like_sf"/>
</dbReference>
<evidence type="ECO:0000256" key="1">
    <source>
        <dbReference type="SAM" id="MobiDB-lite"/>
    </source>
</evidence>
<dbReference type="RefSeq" id="WP_125720730.1">
    <property type="nucleotide sequence ID" value="NZ_PPUZ01000032.1"/>
</dbReference>
<dbReference type="InterPro" id="IPR005186">
    <property type="entry name" value="FlaG"/>
</dbReference>
<dbReference type="SUPFAM" id="SSF160214">
    <property type="entry name" value="FlaG-like"/>
    <property type="match status" value="1"/>
</dbReference>
<accession>A0A4Q7EC08</accession>
<dbReference type="AlphaFoldDB" id="A0A4Q7EC08"/>
<keyword evidence="2" id="KW-0282">Flagellum</keyword>
<feature type="compositionally biased region" description="Polar residues" evidence="1">
    <location>
        <begin position="1"/>
        <end position="25"/>
    </location>
</feature>
<name>A0A4Q7EC08_9GAMM</name>
<feature type="compositionally biased region" description="Basic and acidic residues" evidence="1">
    <location>
        <begin position="26"/>
        <end position="47"/>
    </location>
</feature>
<comment type="caution">
    <text evidence="2">The sequence shown here is derived from an EMBL/GenBank/DDBJ whole genome shotgun (WGS) entry which is preliminary data.</text>
</comment>
<keyword evidence="2" id="KW-0969">Cilium</keyword>
<sequence length="145" mass="16049">MNDLALSQQNGNFSSASRTELVNNTEGRKFTDSQRPVEHANKAEAQEQKQAQTSVNQQLAEAQQAQSVDVKASLDKLNEIIPVTSTNLSFEFDESGDPPFIRVIDKDSDEVIREIPSEDIREIAKALDDFADTIKGKGLIFDHTA</sequence>
<protein>
    <submittedName>
        <fullName evidence="2">Flagellar biosynthesis protein FlaG</fullName>
    </submittedName>
</protein>
<organism evidence="2 3">
    <name type="scientific">Pseudoalteromonas rubra</name>
    <dbReference type="NCBI Taxonomy" id="43658"/>
    <lineage>
        <taxon>Bacteria</taxon>
        <taxon>Pseudomonadati</taxon>
        <taxon>Pseudomonadota</taxon>
        <taxon>Gammaproteobacteria</taxon>
        <taxon>Alteromonadales</taxon>
        <taxon>Pseudoalteromonadaceae</taxon>
        <taxon>Pseudoalteromonas</taxon>
    </lineage>
</organism>
<evidence type="ECO:0000313" key="3">
    <source>
        <dbReference type="Proteomes" id="UP000292345"/>
    </source>
</evidence>
<evidence type="ECO:0000313" key="2">
    <source>
        <dbReference type="EMBL" id="RZM80263.1"/>
    </source>
</evidence>